<dbReference type="PANTHER" id="PTHR12286">
    <property type="entry name" value="SACCHAROPINE DEHYDROGENASE-LIKE OXIDOREDUCTASE"/>
    <property type="match status" value="1"/>
</dbReference>
<comment type="caution">
    <text evidence="2">The sequence shown here is derived from an EMBL/GenBank/DDBJ whole genome shotgun (WGS) entry which is preliminary data.</text>
</comment>
<keyword evidence="3" id="KW-1185">Reference proteome</keyword>
<accession>A0ABS6ZH21</accession>
<keyword evidence="1" id="KW-1133">Transmembrane helix</keyword>
<organism evidence="2 3">
    <name type="scientific">Streptomyces bambusae</name>
    <dbReference type="NCBI Taxonomy" id="1550616"/>
    <lineage>
        <taxon>Bacteria</taxon>
        <taxon>Bacillati</taxon>
        <taxon>Actinomycetota</taxon>
        <taxon>Actinomycetes</taxon>
        <taxon>Kitasatosporales</taxon>
        <taxon>Streptomycetaceae</taxon>
        <taxon>Streptomyces</taxon>
    </lineage>
</organism>
<reference evidence="2 3" key="1">
    <citation type="submission" date="2019-12" db="EMBL/GenBank/DDBJ databases">
        <title>Genome sequence of Streptomyces bambusae.</title>
        <authorList>
            <person name="Bansal K."/>
            <person name="Choksket S."/>
            <person name="Korpole S."/>
            <person name="Patil P.B."/>
        </authorList>
    </citation>
    <scope>NUCLEOTIDE SEQUENCE [LARGE SCALE GENOMIC DNA]</scope>
    <source>
        <strain evidence="2 3">SK60</strain>
    </source>
</reference>
<dbReference type="Proteomes" id="UP000812013">
    <property type="component" value="Unassembled WGS sequence"/>
</dbReference>
<sequence length="170" mass="18266">TGAWALPLPTLDPQIVARSAAALERYGPDFRYRHYAAVRHLPVALGGTAAVGAAALLAQIPPARRWLMSRWEPGQGPDAERRARSWFSVRFVGEGGGHRVFTEVSGGDPGYGETAKMLAESALCLAYDELPARAGQLTTAVAMGDALLSRLQHAGIRFRVADSRRITDGE</sequence>
<gene>
    <name evidence="2" type="ORF">GPJ59_35880</name>
</gene>
<protein>
    <submittedName>
        <fullName evidence="2">Saccharopine dehydrogenase</fullName>
    </submittedName>
</protein>
<name>A0ABS6ZH21_9ACTN</name>
<evidence type="ECO:0000256" key="1">
    <source>
        <dbReference type="SAM" id="Phobius"/>
    </source>
</evidence>
<evidence type="ECO:0000313" key="2">
    <source>
        <dbReference type="EMBL" id="MBW5487054.1"/>
    </source>
</evidence>
<keyword evidence="1" id="KW-0472">Membrane</keyword>
<proteinExistence type="predicted"/>
<feature type="non-terminal residue" evidence="2">
    <location>
        <position position="1"/>
    </location>
</feature>
<feature type="transmembrane region" description="Helical" evidence="1">
    <location>
        <begin position="41"/>
        <end position="60"/>
    </location>
</feature>
<evidence type="ECO:0000313" key="3">
    <source>
        <dbReference type="Proteomes" id="UP000812013"/>
    </source>
</evidence>
<dbReference type="PANTHER" id="PTHR12286:SF5">
    <property type="entry name" value="SACCHAROPINE DEHYDROGENASE-LIKE OXIDOREDUCTASE"/>
    <property type="match status" value="1"/>
</dbReference>
<keyword evidence="1" id="KW-0812">Transmembrane</keyword>
<dbReference type="InterPro" id="IPR051276">
    <property type="entry name" value="Saccharopine_DH-like_oxidrdct"/>
</dbReference>
<dbReference type="EMBL" id="WTFF01000598">
    <property type="protein sequence ID" value="MBW5487054.1"/>
    <property type="molecule type" value="Genomic_DNA"/>
</dbReference>